<dbReference type="PANTHER" id="PTHR45797:SF1">
    <property type="entry name" value="HELICASE ARIP4"/>
    <property type="match status" value="1"/>
</dbReference>
<evidence type="ECO:0000313" key="13">
    <source>
        <dbReference type="Proteomes" id="UP000466442"/>
    </source>
</evidence>
<evidence type="ECO:0000256" key="2">
    <source>
        <dbReference type="ARBA" id="ARBA00007025"/>
    </source>
</evidence>
<protein>
    <recommendedName>
        <fullName evidence="14">Helicase ATP-binding domain-containing protein</fullName>
    </recommendedName>
</protein>
<feature type="compositionally biased region" description="Polar residues" evidence="9">
    <location>
        <begin position="2087"/>
        <end position="2119"/>
    </location>
</feature>
<evidence type="ECO:0008006" key="14">
    <source>
        <dbReference type="Google" id="ProtNLM"/>
    </source>
</evidence>
<feature type="compositionally biased region" description="Basic and acidic residues" evidence="9">
    <location>
        <begin position="2177"/>
        <end position="2219"/>
    </location>
</feature>
<dbReference type="PANTHER" id="PTHR45797">
    <property type="entry name" value="RAD54-LIKE"/>
    <property type="match status" value="1"/>
</dbReference>
<feature type="compositionally biased region" description="Acidic residues" evidence="9">
    <location>
        <begin position="242"/>
        <end position="265"/>
    </location>
</feature>
<feature type="compositionally biased region" description="Polar residues" evidence="9">
    <location>
        <begin position="1931"/>
        <end position="1951"/>
    </location>
</feature>
<evidence type="ECO:0000256" key="6">
    <source>
        <dbReference type="ARBA" id="ARBA00022840"/>
    </source>
</evidence>
<feature type="compositionally biased region" description="Polar residues" evidence="9">
    <location>
        <begin position="1651"/>
        <end position="1662"/>
    </location>
</feature>
<feature type="compositionally biased region" description="Basic and acidic residues" evidence="9">
    <location>
        <begin position="3029"/>
        <end position="3049"/>
    </location>
</feature>
<dbReference type="InterPro" id="IPR000330">
    <property type="entry name" value="SNF2_N"/>
</dbReference>
<feature type="compositionally biased region" description="Polar residues" evidence="9">
    <location>
        <begin position="1062"/>
        <end position="1078"/>
    </location>
</feature>
<dbReference type="Proteomes" id="UP000466442">
    <property type="component" value="Linkage Group LG16"/>
</dbReference>
<dbReference type="PROSITE" id="PS51192">
    <property type="entry name" value="HELICASE_ATP_BIND_1"/>
    <property type="match status" value="1"/>
</dbReference>
<feature type="compositionally biased region" description="Polar residues" evidence="9">
    <location>
        <begin position="2131"/>
        <end position="2157"/>
    </location>
</feature>
<feature type="compositionally biased region" description="Polar residues" evidence="9">
    <location>
        <begin position="3051"/>
        <end position="3077"/>
    </location>
</feature>
<dbReference type="InterPro" id="IPR049730">
    <property type="entry name" value="SNF2/RAD54-like_C"/>
</dbReference>
<organism evidence="12 13">
    <name type="scientific">Apolygus lucorum</name>
    <name type="common">Small green plant bug</name>
    <name type="synonym">Lygocoris lucorum</name>
    <dbReference type="NCBI Taxonomy" id="248454"/>
    <lineage>
        <taxon>Eukaryota</taxon>
        <taxon>Metazoa</taxon>
        <taxon>Ecdysozoa</taxon>
        <taxon>Arthropoda</taxon>
        <taxon>Hexapoda</taxon>
        <taxon>Insecta</taxon>
        <taxon>Pterygota</taxon>
        <taxon>Neoptera</taxon>
        <taxon>Paraneoptera</taxon>
        <taxon>Hemiptera</taxon>
        <taxon>Heteroptera</taxon>
        <taxon>Panheteroptera</taxon>
        <taxon>Cimicomorpha</taxon>
        <taxon>Miridae</taxon>
        <taxon>Mirini</taxon>
        <taxon>Apolygus</taxon>
    </lineage>
</organism>
<dbReference type="CDD" id="cd18069">
    <property type="entry name" value="DEXHc_ARIP4"/>
    <property type="match status" value="1"/>
</dbReference>
<dbReference type="EMBL" id="WIXP02000016">
    <property type="protein sequence ID" value="KAF6198169.1"/>
    <property type="molecule type" value="Genomic_DNA"/>
</dbReference>
<dbReference type="Pfam" id="PF00176">
    <property type="entry name" value="SNF2-rel_dom"/>
    <property type="match status" value="1"/>
</dbReference>
<feature type="compositionally biased region" description="Polar residues" evidence="9">
    <location>
        <begin position="2010"/>
        <end position="2050"/>
    </location>
</feature>
<proteinExistence type="inferred from homology"/>
<dbReference type="GO" id="GO:0003677">
    <property type="term" value="F:DNA binding"/>
    <property type="evidence" value="ECO:0007669"/>
    <property type="project" value="UniProtKB-KW"/>
</dbReference>
<feature type="compositionally biased region" description="Polar residues" evidence="9">
    <location>
        <begin position="1978"/>
        <end position="1988"/>
    </location>
</feature>
<feature type="compositionally biased region" description="Polar residues" evidence="9">
    <location>
        <begin position="1729"/>
        <end position="1743"/>
    </location>
</feature>
<feature type="region of interest" description="Disordered" evidence="9">
    <location>
        <begin position="2177"/>
        <end position="2230"/>
    </location>
</feature>
<feature type="compositionally biased region" description="Polar residues" evidence="9">
    <location>
        <begin position="2784"/>
        <end position="2800"/>
    </location>
</feature>
<keyword evidence="6" id="KW-0067">ATP-binding</keyword>
<feature type="compositionally biased region" description="Polar residues" evidence="9">
    <location>
        <begin position="2715"/>
        <end position="2731"/>
    </location>
</feature>
<gene>
    <name evidence="12" type="ORF">GE061_007916</name>
</gene>
<dbReference type="CDD" id="cd18793">
    <property type="entry name" value="SF2_C_SNF"/>
    <property type="match status" value="1"/>
</dbReference>
<dbReference type="InterPro" id="IPR038718">
    <property type="entry name" value="SNF2-like_sf"/>
</dbReference>
<feature type="compositionally biased region" description="Basic and acidic residues" evidence="9">
    <location>
        <begin position="187"/>
        <end position="200"/>
    </location>
</feature>
<dbReference type="SUPFAM" id="SSF52540">
    <property type="entry name" value="P-loop containing nucleoside triphosphate hydrolases"/>
    <property type="match status" value="2"/>
</dbReference>
<feature type="compositionally biased region" description="Basic and acidic residues" evidence="9">
    <location>
        <begin position="68"/>
        <end position="86"/>
    </location>
</feature>
<name>A0A8S9WPR0_APOLU</name>
<comment type="subcellular location">
    <subcellularLocation>
        <location evidence="1">Nucleus</location>
    </subcellularLocation>
</comment>
<feature type="compositionally biased region" description="Polar residues" evidence="9">
    <location>
        <begin position="487"/>
        <end position="496"/>
    </location>
</feature>
<dbReference type="GO" id="GO:0005634">
    <property type="term" value="C:nucleus"/>
    <property type="evidence" value="ECO:0007669"/>
    <property type="project" value="UniProtKB-SubCell"/>
</dbReference>
<feature type="region of interest" description="Disordered" evidence="9">
    <location>
        <begin position="100"/>
        <end position="122"/>
    </location>
</feature>
<evidence type="ECO:0000256" key="5">
    <source>
        <dbReference type="ARBA" id="ARBA00022806"/>
    </source>
</evidence>
<keyword evidence="3" id="KW-0547">Nucleotide-binding</keyword>
<feature type="compositionally biased region" description="Low complexity" evidence="9">
    <location>
        <begin position="2765"/>
        <end position="2783"/>
    </location>
</feature>
<keyword evidence="5" id="KW-0347">Helicase</keyword>
<dbReference type="SMART" id="SM00490">
    <property type="entry name" value="HELICc"/>
    <property type="match status" value="1"/>
</dbReference>
<feature type="compositionally biased region" description="Acidic residues" evidence="9">
    <location>
        <begin position="476"/>
        <end position="486"/>
    </location>
</feature>
<feature type="compositionally biased region" description="Polar residues" evidence="9">
    <location>
        <begin position="1855"/>
        <end position="1867"/>
    </location>
</feature>
<feature type="compositionally biased region" description="Polar residues" evidence="9">
    <location>
        <begin position="1491"/>
        <end position="1514"/>
    </location>
</feature>
<feature type="compositionally biased region" description="Low complexity" evidence="9">
    <location>
        <begin position="1132"/>
        <end position="1141"/>
    </location>
</feature>
<dbReference type="InterPro" id="IPR027417">
    <property type="entry name" value="P-loop_NTPase"/>
</dbReference>
<evidence type="ECO:0000256" key="9">
    <source>
        <dbReference type="SAM" id="MobiDB-lite"/>
    </source>
</evidence>
<dbReference type="InterPro" id="IPR044574">
    <property type="entry name" value="ARIP4-like"/>
</dbReference>
<dbReference type="PROSITE" id="PS51194">
    <property type="entry name" value="HELICASE_CTER"/>
    <property type="match status" value="1"/>
</dbReference>
<feature type="domain" description="Helicase ATP-binding" evidence="10">
    <location>
        <begin position="551"/>
        <end position="765"/>
    </location>
</feature>
<dbReference type="InterPro" id="IPR044573">
    <property type="entry name" value="ARIP4_DEXHc"/>
</dbReference>
<evidence type="ECO:0000256" key="4">
    <source>
        <dbReference type="ARBA" id="ARBA00022801"/>
    </source>
</evidence>
<keyword evidence="7" id="KW-0238">DNA-binding</keyword>
<evidence type="ECO:0000313" key="12">
    <source>
        <dbReference type="EMBL" id="KAF6198169.1"/>
    </source>
</evidence>
<accession>A0A8S9WPR0</accession>
<evidence type="ECO:0000256" key="8">
    <source>
        <dbReference type="ARBA" id="ARBA00023242"/>
    </source>
</evidence>
<keyword evidence="8" id="KW-0539">Nucleus</keyword>
<feature type="compositionally biased region" description="Polar residues" evidence="9">
    <location>
        <begin position="1816"/>
        <end position="1841"/>
    </location>
</feature>
<feature type="compositionally biased region" description="Polar residues" evidence="9">
    <location>
        <begin position="1797"/>
        <end position="1807"/>
    </location>
</feature>
<feature type="compositionally biased region" description="Polar residues" evidence="9">
    <location>
        <begin position="1259"/>
        <end position="1335"/>
    </location>
</feature>
<evidence type="ECO:0000256" key="7">
    <source>
        <dbReference type="ARBA" id="ARBA00023125"/>
    </source>
</evidence>
<feature type="compositionally biased region" description="Polar residues" evidence="9">
    <location>
        <begin position="1092"/>
        <end position="1113"/>
    </location>
</feature>
<feature type="compositionally biased region" description="Basic and acidic residues" evidence="9">
    <location>
        <begin position="266"/>
        <end position="299"/>
    </location>
</feature>
<feature type="compositionally biased region" description="Polar residues" evidence="9">
    <location>
        <begin position="1181"/>
        <end position="1224"/>
    </location>
</feature>
<dbReference type="Gene3D" id="1.20.120.850">
    <property type="entry name" value="SWI2/SNF2 ATPases, N-terminal domain"/>
    <property type="match status" value="1"/>
</dbReference>
<feature type="compositionally biased region" description="Basic and acidic residues" evidence="9">
    <location>
        <begin position="228"/>
        <end position="241"/>
    </location>
</feature>
<feature type="region of interest" description="Disordered" evidence="9">
    <location>
        <begin position="1624"/>
        <end position="2157"/>
    </location>
</feature>
<dbReference type="GO" id="GO:0016887">
    <property type="term" value="F:ATP hydrolysis activity"/>
    <property type="evidence" value="ECO:0007669"/>
    <property type="project" value="InterPro"/>
</dbReference>
<evidence type="ECO:0000259" key="11">
    <source>
        <dbReference type="PROSITE" id="PS51194"/>
    </source>
</evidence>
<dbReference type="OrthoDB" id="2020972at2759"/>
<evidence type="ECO:0000259" key="10">
    <source>
        <dbReference type="PROSITE" id="PS51192"/>
    </source>
</evidence>
<feature type="compositionally biased region" description="Low complexity" evidence="9">
    <location>
        <begin position="2950"/>
        <end position="2962"/>
    </location>
</feature>
<feature type="compositionally biased region" description="Polar residues" evidence="9">
    <location>
        <begin position="1436"/>
        <end position="1457"/>
    </location>
</feature>
<feature type="domain" description="Helicase C-terminal" evidence="11">
    <location>
        <begin position="2258"/>
        <end position="2431"/>
    </location>
</feature>
<feature type="region of interest" description="Disordered" evidence="9">
    <location>
        <begin position="2629"/>
        <end position="3077"/>
    </location>
</feature>
<evidence type="ECO:0000256" key="1">
    <source>
        <dbReference type="ARBA" id="ARBA00004123"/>
    </source>
</evidence>
<feature type="compositionally biased region" description="Low complexity" evidence="9">
    <location>
        <begin position="1373"/>
        <end position="1400"/>
    </location>
</feature>
<sequence>MESGFVKRIGDVIIQRVGGPQDEPPPEEPPPGDMGLEQRIPEAYVGPELRYPEGPMGPDQRYPGSHMVPEHRTPEGLGGPEHRMAPHMGLELRPDMEHVSMEQPPVPSPLHDGPIRRGIVPEDDIMPEDIGHEEMDEFGFGGFQPPRTAAHDMDDDIVPDFPEDDLNDDNTPEGETPSALDDLNEEDLQRPDDEEAPPHDDDIEEEGDDVLAGLKEGADGVALMESEDLLREIKPEPMEHDGPDDDEGGGDQEEGGDELEDDETKDGESGKRKQESDTEEENANKKKKSEEESELDKKKNNAINFRRNIREVMDDAQLDEATLAAQRQEAERLRRVQDQQKYLREMQQQRQLQAQKNRAARMLSILQGPPQLLNKKVLEAIRSKSSPTPQDNRAGLNRMITKAHMVTPSVTIAPVKSTVMTEAEKKAHVTPDVVTISSSDEDDDDRPIPAPLPCDAKVKEEPEDEDDDCIVISEPSDAEEEEEDVDTNNSGMHTNDLFNCPDEQGRVLINVGKQEGEQEIFLAPQISRVIKPHQIGGVRFLFDNIIESAERYKTSTGFGCILAHSMGLGKTLQVVSFCDVFLRETPGRTVMCIMPINTLQNWMAEFNMWLPTDPSTSPLAAQGEVRPRNFQIYVLNDLHKTIASRARVVAEWQREGGVLLIGYEMYRQLSLKKSARVRKGKKKNPEEDFEDVKNKPHLENMHEALVKPGPDLVICDEGHRIKNSHASISHALKQIRTKRRVVLTGYPLQNNLLEYWCMVDFVRPNYLGTKTEFSNMFERPIQNGQCIDSTPQDIRLMRYRAHVLHSLLEGFVQRRSHSVLRNSLPQKEEYVLLVRMNDFQRKLYDTFMNEVVRTKAVPNPLKAFAVCCKIWNHPDILYNFLKKRELDELQDLDLEETANLNPNQPPPDPNSPRRGETRGKKGKGSKKAPPVPIKPAATVPPSNAQPEVKSEGQNTNFDFNRDPQQNFGGGPQQQGDGFNGPPPQGDMNNFNPNFRGSGYYQNYNTYPNFPQEGGYNYGGEYNNYNNYYQGGGNYGNNFYPPVKKEQEDFDQVDKKEEIKFSQPKSLSGGQVVYNSQFGPGQFEPKKEFQPFNEWNQFGQQNYGGYNWQEQQGDQKPPKTEPEAMQGSSFQHQPGFPQQQNPRFPPPQNPSFPPPNYGEQSSSNVQNIQNSPNYGTVPQPAGASQNYQQPGFSSQSNPQSSKPVFNQGFETPQNPSGSNPTQTFPQNFNSAQSNANQINQQGFSQDFNQSQTSQGGSNQLNPGSQNFGTRSSPSAPNQPSFNQNFGNQQPCGSSFPAQSNNAANSQSYQQSFSDSTVANTGNSFQQNFGGHSNTPNYGGPVNNVAGTSMAPSNFPPDYLSGTSTNTQLGQPNIPTSQSSTTFPSSQTDASQGYSSFSGQSSCPAPNQQYSQSSDMQGMYPNQSLGSSDFRDARHNQGFPQATPGENNSAHGMQGNSDYFRNFPAKNEQGTTPNPTNPEYPPDFQGAKPGDSPQKNMYAGQSSQGYFNPSSQSQTLFRPHQDQPLNNQMDRFNNQQIQKQDGLGHHTNPPPYSNENFAGGRDNQPNPSPSQPNQIDYGVNSQSPIKNQPDVNRFGSVPGKNQPEMSHYGSMTQDVQQMDNYQMGKQTQGNVPAVSGFGMDGSKSFQDPAKSSGYGQNQNKNVPNLSPPANVGNYGQMGNKLPLPQPAVGSYGGGPSGSDVTGYPPMGSKDHRGSQDPQMHGGFGSMGAKGSQETQPSSSSFNSTPMPMKNPQDSMMAGYAGSMSKGINDPSMSSYGSGPENASDPSISGGYGAGPVGGKSSQDTQMSGSSVGGYGHQMGSQKPPTPMQGSYGQAMGNKNSQESLMGDAYMAGKNPQDPHSSGYRQSSSRDQTKMGNFKGQDQHSNMPSYGAPMGSGNVHDHSTSPYGPSPVKDQPDGSMNMGINYGAMPPRNDQPSSMQGYGNVGNLNQQDPSGSMGGYGTFGMKNAPIDHRMGSFGPGNRNQPDPQNPGSHAGKGQDLKNSGFSGIGNKMQPDSRSGSYSGNNNAQQHGYQFNQQDAQNSHMNYPAQNLDGNNYRGPGDQMYPVPDPKNAGMPQYSNQGPAGSMSGPVGNQLNQQSANRMNPSMSGSLSQGNQMNPQCNQGMPGKQMVHGNLMNQQGNSGYPNMQQNQGSQSVGDSQNHYYPNQNYNFEQPGTSFSEMKEKRGMSCQTEFDKDDRAHDKGEMEDAKKDDEIKKDDEKKMESQIAVPTGKSGKEEMGIPYDWATELLKGYMPGDIHASAKMSVFFCILEESIALGDRILVFSQSLFTLNLMEELLQRHDIPGREEKWARNINYYRLDGSTTAIEREKLINEFNSNPKLHLFLVSTRAGSLGINLVGANRVIVFDASWNPCHDTQAVCRVYRYGQKKPCFVYRLVTDNCLEKKIYDRQINKQGMSDRVVDECNPDAHLSIKEVTSLCWDDKDDDTEVKDFTDIQDQYIDVVIQKVLQQHSKLLSKEPFQHESLLVDRKEKKLSQAEKRLAKRSYELEKQASTGTNRPLYQNNIVSTQGGIIRRGSDKPMASVRPMQSEMGSGLVRGENRQRGWIPASVWQRQGMSAQEMTLPLDVVIPTNAPDRSSIVLKAGQKVMVLKSPKGIYMQLENGKIIAIRTAFKPGNQTNKEGPKKNIGPGAEARRNVPVIPSNLRNNSAVSITPRGPASGSGTGPGRSFSQGNRPVRAVGPTHRPSPVSVTVTKKRPPTFDTTQVMSSQHQPQMSSRIPMGKSDDSDGCDSTSASPARPPPSPHHDSRDSMASSSSQFGGSYSNSSRSTPVLSSFTRDVSITPYSSKDMRGGPGTYGAGNSAAVGSGPPSSSYRDPGQGYLGATPRNEVSITPYSRDAMGGSQDMGRDETRKEYDGGGSIQPPPPSEYRPEPRPFASVSLDSSHSYRHDPLGHGDSGGPRGSEPPVGQDPTGGDRNKRAFQPYPSAYPPPPPPMDKSSSGGPSPFSPYHMSKGSGGYDAKTHGAGATMSRTSHPHHGDSSKHQAPHQVPHQASLQAQHQPHPLYHHRPPPPLEQDTRPYRTDKPMYHSRSDAEKQFQPQESEKSYMSSQKPYMQSYPNSSGS</sequence>
<feature type="compositionally biased region" description="Acidic residues" evidence="9">
    <location>
        <begin position="153"/>
        <end position="172"/>
    </location>
</feature>
<feature type="region of interest" description="Disordered" evidence="9">
    <location>
        <begin position="135"/>
        <end position="306"/>
    </location>
</feature>
<feature type="region of interest" description="Disordered" evidence="9">
    <location>
        <begin position="430"/>
        <end position="496"/>
    </location>
</feature>
<feature type="compositionally biased region" description="Low complexity" evidence="9">
    <location>
        <begin position="1247"/>
        <end position="1258"/>
    </location>
</feature>
<feature type="compositionally biased region" description="Polar residues" evidence="9">
    <location>
        <begin position="1401"/>
        <end position="1425"/>
    </location>
</feature>
<dbReference type="GO" id="GO:0005524">
    <property type="term" value="F:ATP binding"/>
    <property type="evidence" value="ECO:0007669"/>
    <property type="project" value="UniProtKB-KW"/>
</dbReference>
<keyword evidence="4" id="KW-0378">Hydrolase</keyword>
<dbReference type="InterPro" id="IPR014001">
    <property type="entry name" value="Helicase_ATP-bd"/>
</dbReference>
<dbReference type="InterPro" id="IPR001650">
    <property type="entry name" value="Helicase_C-like"/>
</dbReference>
<feature type="region of interest" description="Disordered" evidence="9">
    <location>
        <begin position="1060"/>
        <end position="1526"/>
    </location>
</feature>
<feature type="compositionally biased region" description="Pro residues" evidence="9">
    <location>
        <begin position="2940"/>
        <end position="2949"/>
    </location>
</feature>
<feature type="compositionally biased region" description="Low complexity" evidence="9">
    <location>
        <begin position="1159"/>
        <end position="1172"/>
    </location>
</feature>
<evidence type="ECO:0000256" key="3">
    <source>
        <dbReference type="ARBA" id="ARBA00022741"/>
    </source>
</evidence>
<feature type="compositionally biased region" description="Polar residues" evidence="9">
    <location>
        <begin position="1359"/>
        <end position="1372"/>
    </location>
</feature>
<feature type="region of interest" description="Disordered" evidence="9">
    <location>
        <begin position="896"/>
        <end position="1003"/>
    </location>
</feature>
<feature type="compositionally biased region" description="Low complexity" evidence="9">
    <location>
        <begin position="2813"/>
        <end position="2827"/>
    </location>
</feature>
<dbReference type="Pfam" id="PF00271">
    <property type="entry name" value="Helicase_C"/>
    <property type="match status" value="1"/>
</dbReference>
<dbReference type="Gene3D" id="3.40.50.300">
    <property type="entry name" value="P-loop containing nucleotide triphosphate hydrolases"/>
    <property type="match status" value="2"/>
</dbReference>
<dbReference type="Gene3D" id="3.40.50.10810">
    <property type="entry name" value="Tandem AAA-ATPase domain"/>
    <property type="match status" value="1"/>
</dbReference>
<keyword evidence="13" id="KW-1185">Reference proteome</keyword>
<dbReference type="GO" id="GO:0004386">
    <property type="term" value="F:helicase activity"/>
    <property type="evidence" value="ECO:0007669"/>
    <property type="project" value="UniProtKB-KW"/>
</dbReference>
<feature type="compositionally biased region" description="Pro residues" evidence="9">
    <location>
        <begin position="1142"/>
        <end position="1155"/>
    </location>
</feature>
<feature type="compositionally biased region" description="Basic and acidic residues" evidence="9">
    <location>
        <begin position="2860"/>
        <end position="2870"/>
    </location>
</feature>
<feature type="compositionally biased region" description="Low complexity" evidence="9">
    <location>
        <begin position="1225"/>
        <end position="1240"/>
    </location>
</feature>
<feature type="region of interest" description="Disordered" evidence="9">
    <location>
        <begin position="1538"/>
        <end position="1585"/>
    </location>
</feature>
<comment type="caution">
    <text evidence="12">The sequence shown here is derived from an EMBL/GenBank/DDBJ whole genome shotgun (WGS) entry which is preliminary data.</text>
</comment>
<comment type="similarity">
    <text evidence="2">Belongs to the SNF2/RAD54 helicase family.</text>
</comment>
<feature type="region of interest" description="Disordered" evidence="9">
    <location>
        <begin position="1"/>
        <end position="86"/>
    </location>
</feature>
<feature type="compositionally biased region" description="Polar residues" evidence="9">
    <location>
        <begin position="986"/>
        <end position="1003"/>
    </location>
</feature>
<reference evidence="12" key="1">
    <citation type="journal article" date="2021" name="Mol. Ecol. Resour.">
        <title>Apolygus lucorum genome provides insights into omnivorousness and mesophyll feeding.</title>
        <authorList>
            <person name="Liu Y."/>
            <person name="Liu H."/>
            <person name="Wang H."/>
            <person name="Huang T."/>
            <person name="Liu B."/>
            <person name="Yang B."/>
            <person name="Yin L."/>
            <person name="Li B."/>
            <person name="Zhang Y."/>
            <person name="Zhang S."/>
            <person name="Jiang F."/>
            <person name="Zhang X."/>
            <person name="Ren Y."/>
            <person name="Wang B."/>
            <person name="Wang S."/>
            <person name="Lu Y."/>
            <person name="Wu K."/>
            <person name="Fan W."/>
            <person name="Wang G."/>
        </authorList>
    </citation>
    <scope>NUCLEOTIDE SEQUENCE</scope>
    <source>
        <strain evidence="12">12Hb</strain>
    </source>
</reference>